<accession>A0A4C1TVL2</accession>
<evidence type="ECO:0000313" key="1">
    <source>
        <dbReference type="EMBL" id="GBP18047.1"/>
    </source>
</evidence>
<dbReference type="STRING" id="151549.A0A4C1TVL2"/>
<keyword evidence="2" id="KW-1185">Reference proteome</keyword>
<organism evidence="1 2">
    <name type="scientific">Eumeta variegata</name>
    <name type="common">Bagworm moth</name>
    <name type="synonym">Eumeta japonica</name>
    <dbReference type="NCBI Taxonomy" id="151549"/>
    <lineage>
        <taxon>Eukaryota</taxon>
        <taxon>Metazoa</taxon>
        <taxon>Ecdysozoa</taxon>
        <taxon>Arthropoda</taxon>
        <taxon>Hexapoda</taxon>
        <taxon>Insecta</taxon>
        <taxon>Pterygota</taxon>
        <taxon>Neoptera</taxon>
        <taxon>Endopterygota</taxon>
        <taxon>Lepidoptera</taxon>
        <taxon>Glossata</taxon>
        <taxon>Ditrysia</taxon>
        <taxon>Tineoidea</taxon>
        <taxon>Psychidae</taxon>
        <taxon>Oiketicinae</taxon>
        <taxon>Eumeta</taxon>
    </lineage>
</organism>
<dbReference type="EMBL" id="BGZK01000092">
    <property type="protein sequence ID" value="GBP18047.1"/>
    <property type="molecule type" value="Genomic_DNA"/>
</dbReference>
<proteinExistence type="predicted"/>
<name>A0A4C1TVL2_EUMVA</name>
<dbReference type="Proteomes" id="UP000299102">
    <property type="component" value="Unassembled WGS sequence"/>
</dbReference>
<comment type="caution">
    <text evidence="1">The sequence shown here is derived from an EMBL/GenBank/DDBJ whole genome shotgun (WGS) entry which is preliminary data.</text>
</comment>
<dbReference type="OrthoDB" id="10063284at2759"/>
<dbReference type="PANTHER" id="PTHR45749">
    <property type="match status" value="1"/>
</dbReference>
<evidence type="ECO:0000313" key="2">
    <source>
        <dbReference type="Proteomes" id="UP000299102"/>
    </source>
</evidence>
<evidence type="ECO:0008006" key="3">
    <source>
        <dbReference type="Google" id="ProtNLM"/>
    </source>
</evidence>
<protein>
    <recommendedName>
        <fullName evidence="3">DUF4371 domain-containing protein</fullName>
    </recommendedName>
</protein>
<gene>
    <name evidence="1" type="ORF">EVAR_16993_1</name>
</gene>
<dbReference type="AlphaFoldDB" id="A0A4C1TVL2"/>
<dbReference type="PANTHER" id="PTHR45749:SF28">
    <property type="entry name" value="ZINC FINGER MYM-TYPE PROTEIN 1-LIKE-RELATED"/>
    <property type="match status" value="1"/>
</dbReference>
<reference evidence="1 2" key="1">
    <citation type="journal article" date="2019" name="Commun. Biol.">
        <title>The bagworm genome reveals a unique fibroin gene that provides high tensile strength.</title>
        <authorList>
            <person name="Kono N."/>
            <person name="Nakamura H."/>
            <person name="Ohtoshi R."/>
            <person name="Tomita M."/>
            <person name="Numata K."/>
            <person name="Arakawa K."/>
        </authorList>
    </citation>
    <scope>NUCLEOTIDE SEQUENCE [LARGE SCALE GENOMIC DNA]</scope>
</reference>
<sequence length="148" mass="16907">MQFFVRAARFTRNHLLPPYLHCVLQGVDQDIERVIHSEKEKWRQILRIIMDAVLYLSTNCLSFRRSHETPSDLITQYPQPSQEVAGKTGENICQQILEKLAVDDLNIGQCRGQSYDNGSNMASIHKGVQARIAERNELAEFVPCLAHS</sequence>